<dbReference type="FunFam" id="3.40.250.10:FF:000044">
    <property type="entry name" value="Rhodanese-like domain-containing protein 4, chloroplastic"/>
    <property type="match status" value="1"/>
</dbReference>
<evidence type="ECO:0000313" key="11">
    <source>
        <dbReference type="EMBL" id="CAH2052466.1"/>
    </source>
</evidence>
<evidence type="ECO:0000256" key="3">
    <source>
        <dbReference type="ARBA" id="ARBA00022528"/>
    </source>
</evidence>
<feature type="transmembrane region" description="Helical" evidence="10">
    <location>
        <begin position="104"/>
        <end position="126"/>
    </location>
</feature>
<evidence type="ECO:0000256" key="9">
    <source>
        <dbReference type="SAM" id="MobiDB-lite"/>
    </source>
</evidence>
<evidence type="ECO:0008006" key="13">
    <source>
        <dbReference type="Google" id="ProtNLM"/>
    </source>
</evidence>
<evidence type="ECO:0000256" key="2">
    <source>
        <dbReference type="ARBA" id="ARBA00004370"/>
    </source>
</evidence>
<evidence type="ECO:0000256" key="5">
    <source>
        <dbReference type="ARBA" id="ARBA00022692"/>
    </source>
</evidence>
<dbReference type="CDD" id="cd00158">
    <property type="entry name" value="RHOD"/>
    <property type="match status" value="1"/>
</dbReference>
<keyword evidence="5 10" id="KW-0812">Transmembrane</keyword>
<dbReference type="PANTHER" id="PTHR47377">
    <property type="entry name" value="RHODANESE-LIKE DOMAIN-CONTAINING PROTEIN 4, CHLOROPLASTIC"/>
    <property type="match status" value="1"/>
</dbReference>
<keyword evidence="6" id="KW-0809">Transit peptide</keyword>
<feature type="compositionally biased region" description="Low complexity" evidence="9">
    <location>
        <begin position="261"/>
        <end position="272"/>
    </location>
</feature>
<dbReference type="EMBL" id="OU466859">
    <property type="protein sequence ID" value="CAH2052466.1"/>
    <property type="molecule type" value="Genomic_DNA"/>
</dbReference>
<feature type="non-terminal residue" evidence="11">
    <location>
        <position position="279"/>
    </location>
</feature>
<keyword evidence="7 10" id="KW-1133">Transmembrane helix</keyword>
<dbReference type="PANTHER" id="PTHR47377:SF3">
    <property type="entry name" value="RHODANESE-LIKE DOMAIN-CONTAINING PROTEIN 4A, CHLOROPLASTIC"/>
    <property type="match status" value="1"/>
</dbReference>
<dbReference type="GO" id="GO:0009535">
    <property type="term" value="C:chloroplast thylakoid membrane"/>
    <property type="evidence" value="ECO:0007669"/>
    <property type="project" value="UniProtKB-ARBA"/>
</dbReference>
<dbReference type="InterPro" id="IPR036873">
    <property type="entry name" value="Rhodanese-like_dom_sf"/>
</dbReference>
<organism evidence="11 12">
    <name type="scientific">Thlaspi arvense</name>
    <name type="common">Field penny-cress</name>
    <dbReference type="NCBI Taxonomy" id="13288"/>
    <lineage>
        <taxon>Eukaryota</taxon>
        <taxon>Viridiplantae</taxon>
        <taxon>Streptophyta</taxon>
        <taxon>Embryophyta</taxon>
        <taxon>Tracheophyta</taxon>
        <taxon>Spermatophyta</taxon>
        <taxon>Magnoliopsida</taxon>
        <taxon>eudicotyledons</taxon>
        <taxon>Gunneridae</taxon>
        <taxon>Pentapetalae</taxon>
        <taxon>rosids</taxon>
        <taxon>malvids</taxon>
        <taxon>Brassicales</taxon>
        <taxon>Brassicaceae</taxon>
        <taxon>Thlaspideae</taxon>
        <taxon>Thlaspi</taxon>
    </lineage>
</organism>
<evidence type="ECO:0000256" key="4">
    <source>
        <dbReference type="ARBA" id="ARBA00022640"/>
    </source>
</evidence>
<proteinExistence type="predicted"/>
<evidence type="ECO:0000256" key="6">
    <source>
        <dbReference type="ARBA" id="ARBA00022946"/>
    </source>
</evidence>
<evidence type="ECO:0000313" key="12">
    <source>
        <dbReference type="Proteomes" id="UP000836841"/>
    </source>
</evidence>
<keyword evidence="4" id="KW-0934">Plastid</keyword>
<comment type="subcellular location">
    <subcellularLocation>
        <location evidence="2">Membrane</location>
    </subcellularLocation>
    <subcellularLocation>
        <location evidence="1">Plastid</location>
        <location evidence="1">Chloroplast</location>
    </subcellularLocation>
</comment>
<keyword evidence="12" id="KW-1185">Reference proteome</keyword>
<reference evidence="11 12" key="1">
    <citation type="submission" date="2022-03" db="EMBL/GenBank/DDBJ databases">
        <authorList>
            <person name="Nunn A."/>
            <person name="Chopra R."/>
            <person name="Nunn A."/>
            <person name="Contreras Garrido A."/>
        </authorList>
    </citation>
    <scope>NUCLEOTIDE SEQUENCE [LARGE SCALE GENOMIC DNA]</scope>
</reference>
<dbReference type="Gene3D" id="3.40.250.10">
    <property type="entry name" value="Rhodanese-like domain"/>
    <property type="match status" value="1"/>
</dbReference>
<evidence type="ECO:0000256" key="10">
    <source>
        <dbReference type="SAM" id="Phobius"/>
    </source>
</evidence>
<evidence type="ECO:0000256" key="8">
    <source>
        <dbReference type="ARBA" id="ARBA00023136"/>
    </source>
</evidence>
<gene>
    <name evidence="11" type="ORF">TAV2_LOCUS11069</name>
</gene>
<accession>A0AAU9RVU2</accession>
<evidence type="ECO:0000256" key="1">
    <source>
        <dbReference type="ARBA" id="ARBA00004229"/>
    </source>
</evidence>
<sequence>LSSPFVMTPLPIILASSPPRNLCKPISSRILDSDQIPITPPKTLNFWPSSHLQSKTHLSLTVSHLILSSPVLASEPFPTISDQSTGRIDLESILISIDNFFNKYPFFVAGCTFMYLVVYPAVIFYLRKYKPISAIDAFRKLRNQPDSQLLDIRDEKKLASLASPNLKFLGKSSVQVPYSEDDESGFLTKVKGSFSGPENTVVCILDNFDGNSMKVAELLIENGFKEAYYIKGGARGKKGWLAIQQELLPPPVHMYSEKTAKSSNNNEASLSELKTDART</sequence>
<keyword evidence="8 10" id="KW-0472">Membrane</keyword>
<keyword evidence="3" id="KW-0150">Chloroplast</keyword>
<dbReference type="AlphaFoldDB" id="A0AAU9RVU2"/>
<dbReference type="SUPFAM" id="SSF52821">
    <property type="entry name" value="Rhodanese/Cell cycle control phosphatase"/>
    <property type="match status" value="1"/>
</dbReference>
<dbReference type="InterPro" id="IPR044240">
    <property type="entry name" value="STR4-like"/>
</dbReference>
<name>A0AAU9RVU2_THLAR</name>
<feature type="region of interest" description="Disordered" evidence="9">
    <location>
        <begin position="256"/>
        <end position="279"/>
    </location>
</feature>
<dbReference type="Proteomes" id="UP000836841">
    <property type="component" value="Chromosome 3"/>
</dbReference>
<evidence type="ECO:0000256" key="7">
    <source>
        <dbReference type="ARBA" id="ARBA00022989"/>
    </source>
</evidence>
<protein>
    <recommendedName>
        <fullName evidence="13">Rhodanese-like domain-containing protein 4A, chloroplastic</fullName>
    </recommendedName>
</protein>